<keyword evidence="1" id="KW-0560">Oxidoreductase</keyword>
<sequence length="545" mass="61351">MDSKCVQFFQNKTILVTGVPGFLAKVFLEKILRVQPDVKRLYLLLRSSDNESAMERFRTEVLEKDLFRVLRNDLGDANLKNLVLKKVAPIPGDISVVNLGVKDSDLLQHMWNEIEIIVNVAATTNFDERYDVGLSINTFGPLNVLNFAKKCVKGQLLLHVSTAYVCGEKPGILPEKTFKMGETLNSNGKLVIETEMELMKQKLKELQKQECSEEEIAQAKLHGWPNTYVFTKSMGEMLLGNHRENLPLVIIRPTMITSTFSEPFPGWIEGLRTIDSVIVAYGKGRLKCFLADSNSVLDLIPVDMVANAMVMAVAIHAGKSGSQDVYHVGSSCKNPITFGKLHDLAARYFTKSPLVGRDGSPIIVSKGTILSTMSQFSFYMTLRYKLPLQMLRLINIVYPWWNGNKYKDIDRKINLAMRLVDLYRPYVLFKGIVYCLCDVQGFLFSRNCSFQFASHFSVNRIQCTRNRTRSGASRATFHSAFTGTNNSASLSSKGTSTREIWSWVKSKTVGHGRYRRSEVRAEMFGQLSSGLEAAWTKLKGEVITV</sequence>
<keyword evidence="1" id="KW-0444">Lipid biosynthesis</keyword>
<feature type="domain" description="Thioester reductase (TE)" evidence="2">
    <location>
        <begin position="16"/>
        <end position="309"/>
    </location>
</feature>
<protein>
    <recommendedName>
        <fullName evidence="1">Fatty acyl-CoA reductase</fullName>
        <ecNumber evidence="1">1.2.1.84</ecNumber>
    </recommendedName>
</protein>
<gene>
    <name evidence="3" type="ORF">HID58_022652</name>
</gene>
<dbReference type="PANTHER" id="PTHR11011:SF63">
    <property type="entry name" value="FATTY ACYL-COA REDUCTASE 4-RELATED"/>
    <property type="match status" value="1"/>
</dbReference>
<dbReference type="InterPro" id="IPR013120">
    <property type="entry name" value="FAR_NAD-bd"/>
</dbReference>
<dbReference type="Pfam" id="PF07993">
    <property type="entry name" value="NAD_binding_4"/>
    <property type="match status" value="1"/>
</dbReference>
<reference evidence="3 4" key="1">
    <citation type="submission" date="2021-05" db="EMBL/GenBank/DDBJ databases">
        <title>Genome Assembly of Synthetic Allotetraploid Brassica napus Reveals Homoeologous Exchanges between Subgenomes.</title>
        <authorList>
            <person name="Davis J.T."/>
        </authorList>
    </citation>
    <scope>NUCLEOTIDE SEQUENCE [LARGE SCALE GENOMIC DNA]</scope>
    <source>
        <strain evidence="4">cv. Da-Ae</strain>
        <tissue evidence="3">Seedling</tissue>
    </source>
</reference>
<dbReference type="Proteomes" id="UP000824890">
    <property type="component" value="Unassembled WGS sequence"/>
</dbReference>
<dbReference type="CDD" id="cd05236">
    <property type="entry name" value="FAR-N_SDR_e"/>
    <property type="match status" value="1"/>
</dbReference>
<dbReference type="InterPro" id="IPR026055">
    <property type="entry name" value="FAR"/>
</dbReference>
<comment type="catalytic activity">
    <reaction evidence="1">
        <text>a long-chain fatty acyl-CoA + 2 NADPH + 2 H(+) = a long-chain primary fatty alcohol + 2 NADP(+) + CoA</text>
        <dbReference type="Rhea" id="RHEA:52716"/>
        <dbReference type="ChEBI" id="CHEBI:15378"/>
        <dbReference type="ChEBI" id="CHEBI:57287"/>
        <dbReference type="ChEBI" id="CHEBI:57783"/>
        <dbReference type="ChEBI" id="CHEBI:58349"/>
        <dbReference type="ChEBI" id="CHEBI:77396"/>
        <dbReference type="ChEBI" id="CHEBI:83139"/>
        <dbReference type="EC" id="1.2.1.84"/>
    </reaction>
</comment>
<evidence type="ECO:0000313" key="3">
    <source>
        <dbReference type="EMBL" id="KAH0922634.1"/>
    </source>
</evidence>
<keyword evidence="1" id="KW-0521">NADP</keyword>
<dbReference type="InterPro" id="IPR036291">
    <property type="entry name" value="NAD(P)-bd_dom_sf"/>
</dbReference>
<evidence type="ECO:0000256" key="1">
    <source>
        <dbReference type="RuleBase" id="RU363097"/>
    </source>
</evidence>
<organism evidence="3 4">
    <name type="scientific">Brassica napus</name>
    <name type="common">Rape</name>
    <dbReference type="NCBI Taxonomy" id="3708"/>
    <lineage>
        <taxon>Eukaryota</taxon>
        <taxon>Viridiplantae</taxon>
        <taxon>Streptophyta</taxon>
        <taxon>Embryophyta</taxon>
        <taxon>Tracheophyta</taxon>
        <taxon>Spermatophyta</taxon>
        <taxon>Magnoliopsida</taxon>
        <taxon>eudicotyledons</taxon>
        <taxon>Gunneridae</taxon>
        <taxon>Pentapetalae</taxon>
        <taxon>rosids</taxon>
        <taxon>malvids</taxon>
        <taxon>Brassicales</taxon>
        <taxon>Brassicaceae</taxon>
        <taxon>Brassiceae</taxon>
        <taxon>Brassica</taxon>
    </lineage>
</organism>
<comment type="similarity">
    <text evidence="1">Belongs to the fatty acyl-CoA reductase family.</text>
</comment>
<keyword evidence="1" id="KW-0443">Lipid metabolism</keyword>
<comment type="function">
    <text evidence="1">Catalyzes the reduction of fatty acyl-CoA to fatty alcohols.</text>
</comment>
<dbReference type="EC" id="1.2.1.84" evidence="1"/>
<dbReference type="Gene3D" id="3.40.50.720">
    <property type="entry name" value="NAD(P)-binding Rossmann-like Domain"/>
    <property type="match status" value="1"/>
</dbReference>
<dbReference type="SUPFAM" id="SSF51735">
    <property type="entry name" value="NAD(P)-binding Rossmann-fold domains"/>
    <property type="match status" value="1"/>
</dbReference>
<dbReference type="EMBL" id="JAGKQM010000006">
    <property type="protein sequence ID" value="KAH0922634.1"/>
    <property type="molecule type" value="Genomic_DNA"/>
</dbReference>
<evidence type="ECO:0000259" key="2">
    <source>
        <dbReference type="Pfam" id="PF07993"/>
    </source>
</evidence>
<dbReference type="PANTHER" id="PTHR11011">
    <property type="entry name" value="MALE STERILITY PROTEIN 2-RELATED"/>
    <property type="match status" value="1"/>
</dbReference>
<keyword evidence="4" id="KW-1185">Reference proteome</keyword>
<name>A0ABQ8CZV7_BRANA</name>
<proteinExistence type="inferred from homology"/>
<accession>A0ABQ8CZV7</accession>
<evidence type="ECO:0000313" key="4">
    <source>
        <dbReference type="Proteomes" id="UP000824890"/>
    </source>
</evidence>
<comment type="caution">
    <text evidence="3">The sequence shown here is derived from an EMBL/GenBank/DDBJ whole genome shotgun (WGS) entry which is preliminary data.</text>
</comment>